<dbReference type="EMBL" id="MRCX01000796">
    <property type="protein sequence ID" value="RKK58277.1"/>
    <property type="molecule type" value="Genomic_DNA"/>
</dbReference>
<feature type="region of interest" description="Disordered" evidence="1">
    <location>
        <begin position="1"/>
        <end position="50"/>
    </location>
</feature>
<evidence type="ECO:0000256" key="1">
    <source>
        <dbReference type="SAM" id="MobiDB-lite"/>
    </source>
</evidence>
<name>A0A420M5I7_FUSOX</name>
<accession>A0A420M5I7</accession>
<evidence type="ECO:0000313" key="5">
    <source>
        <dbReference type="Proteomes" id="UP000285084"/>
    </source>
</evidence>
<dbReference type="EMBL" id="MRCX01001938">
    <property type="protein sequence ID" value="RKK42508.1"/>
    <property type="molecule type" value="Genomic_DNA"/>
</dbReference>
<dbReference type="EMBL" id="MRCX01001313">
    <property type="protein sequence ID" value="RKK50686.1"/>
    <property type="molecule type" value="Genomic_DNA"/>
</dbReference>
<feature type="compositionally biased region" description="Polar residues" evidence="1">
    <location>
        <begin position="1"/>
        <end position="31"/>
    </location>
</feature>
<evidence type="ECO:0000313" key="3">
    <source>
        <dbReference type="EMBL" id="RKK50686.1"/>
    </source>
</evidence>
<organism evidence="2 5">
    <name type="scientific">Fusarium oxysporum</name>
    <name type="common">Fusarium vascular wilt</name>
    <dbReference type="NCBI Taxonomy" id="5507"/>
    <lineage>
        <taxon>Eukaryota</taxon>
        <taxon>Fungi</taxon>
        <taxon>Dikarya</taxon>
        <taxon>Ascomycota</taxon>
        <taxon>Pezizomycotina</taxon>
        <taxon>Sordariomycetes</taxon>
        <taxon>Hypocreomycetidae</taxon>
        <taxon>Hypocreales</taxon>
        <taxon>Nectriaceae</taxon>
        <taxon>Fusarium</taxon>
        <taxon>Fusarium oxysporum species complex</taxon>
    </lineage>
</organism>
<feature type="non-terminal residue" evidence="2">
    <location>
        <position position="50"/>
    </location>
</feature>
<gene>
    <name evidence="4" type="ORF">BFJ69_g17407</name>
    <name evidence="3" type="ORF">BFJ69_g18022</name>
    <name evidence="2" type="ORF">BFJ69_g18398</name>
</gene>
<evidence type="ECO:0000313" key="4">
    <source>
        <dbReference type="EMBL" id="RKK58277.1"/>
    </source>
</evidence>
<sequence length="50" mass="5117">MAPSTNPDISAALFSTTSTANSDPDTATSFNRSDDNTEANVDISSTAHLG</sequence>
<feature type="compositionally biased region" description="Polar residues" evidence="1">
    <location>
        <begin position="38"/>
        <end position="50"/>
    </location>
</feature>
<dbReference type="AlphaFoldDB" id="A0A420M5I7"/>
<protein>
    <submittedName>
        <fullName evidence="2">Uncharacterized protein</fullName>
    </submittedName>
</protein>
<dbReference type="Proteomes" id="UP000285084">
    <property type="component" value="Unassembled WGS sequence"/>
</dbReference>
<evidence type="ECO:0000313" key="2">
    <source>
        <dbReference type="EMBL" id="RKK42508.1"/>
    </source>
</evidence>
<comment type="caution">
    <text evidence="2">The sequence shown here is derived from an EMBL/GenBank/DDBJ whole genome shotgun (WGS) entry which is preliminary data.</text>
</comment>
<reference evidence="2 5" key="1">
    <citation type="journal article" date="2018" name="Sci. Rep.">
        <title>Characterisation of pathogen-specific regions and novel effector candidates in Fusarium oxysporum f. sp. cepae.</title>
        <authorList>
            <person name="Armitage A.D."/>
            <person name="Taylor A."/>
            <person name="Sobczyk M.K."/>
            <person name="Baxter L."/>
            <person name="Greenfield B.P."/>
            <person name="Bates H.J."/>
            <person name="Wilson F."/>
            <person name="Jackson A.C."/>
            <person name="Ott S."/>
            <person name="Harrison R.J."/>
            <person name="Clarkson J.P."/>
        </authorList>
    </citation>
    <scope>NUCLEOTIDE SEQUENCE [LARGE SCALE GENOMIC DNA]</scope>
    <source>
        <strain evidence="2 5">Fo_A13</strain>
    </source>
</reference>
<proteinExistence type="predicted"/>